<protein>
    <submittedName>
        <fullName evidence="2">Cytoplasmic protein</fullName>
    </submittedName>
</protein>
<dbReference type="Proteomes" id="UP000178943">
    <property type="component" value="Unassembled WGS sequence"/>
</dbReference>
<organism evidence="2 3">
    <name type="scientific">Candidatus Fischerbacteria bacterium RBG_13_37_8</name>
    <dbReference type="NCBI Taxonomy" id="1817863"/>
    <lineage>
        <taxon>Bacteria</taxon>
        <taxon>Candidatus Fischeribacteriota</taxon>
    </lineage>
</organism>
<evidence type="ECO:0000259" key="1">
    <source>
        <dbReference type="Pfam" id="PF08349"/>
    </source>
</evidence>
<dbReference type="Pfam" id="PF04463">
    <property type="entry name" value="2-thiour_desulf"/>
    <property type="match status" value="1"/>
</dbReference>
<feature type="domain" description="DUF1722" evidence="1">
    <location>
        <begin position="191"/>
        <end position="307"/>
    </location>
</feature>
<comment type="caution">
    <text evidence="2">The sequence shown here is derived from an EMBL/GenBank/DDBJ whole genome shotgun (WGS) entry which is preliminary data.</text>
</comment>
<name>A0A1F5VGJ3_9BACT</name>
<reference evidence="2 3" key="1">
    <citation type="journal article" date="2016" name="Nat. Commun.">
        <title>Thousands of microbial genomes shed light on interconnected biogeochemical processes in an aquifer system.</title>
        <authorList>
            <person name="Anantharaman K."/>
            <person name="Brown C.T."/>
            <person name="Hug L.A."/>
            <person name="Sharon I."/>
            <person name="Castelle C.J."/>
            <person name="Probst A.J."/>
            <person name="Thomas B.C."/>
            <person name="Singh A."/>
            <person name="Wilkins M.J."/>
            <person name="Karaoz U."/>
            <person name="Brodie E.L."/>
            <person name="Williams K.H."/>
            <person name="Hubbard S.S."/>
            <person name="Banfield J.F."/>
        </authorList>
    </citation>
    <scope>NUCLEOTIDE SEQUENCE [LARGE SCALE GENOMIC DNA]</scope>
</reference>
<dbReference type="EMBL" id="MFGW01000178">
    <property type="protein sequence ID" value="OGF62579.1"/>
    <property type="molecule type" value="Genomic_DNA"/>
</dbReference>
<dbReference type="AlphaFoldDB" id="A0A1F5VGJ3"/>
<accession>A0A1F5VGJ3</accession>
<dbReference type="PIRSF" id="PIRSF037004">
    <property type="entry name" value="UCP037004"/>
    <property type="match status" value="1"/>
</dbReference>
<dbReference type="PANTHER" id="PTHR30087:SF0">
    <property type="entry name" value="INNER MEMBRANE PROTEIN"/>
    <property type="match status" value="1"/>
</dbReference>
<evidence type="ECO:0000313" key="3">
    <source>
        <dbReference type="Proteomes" id="UP000178943"/>
    </source>
</evidence>
<dbReference type="InterPro" id="IPR013560">
    <property type="entry name" value="DUF1722"/>
</dbReference>
<gene>
    <name evidence="2" type="ORF">A2Y62_11750</name>
</gene>
<evidence type="ECO:0000313" key="2">
    <source>
        <dbReference type="EMBL" id="OGF62579.1"/>
    </source>
</evidence>
<dbReference type="InterPro" id="IPR017087">
    <property type="entry name" value="UCP037004"/>
</dbReference>
<dbReference type="InterPro" id="IPR007553">
    <property type="entry name" value="2-thiour_desulf"/>
</dbReference>
<dbReference type="Pfam" id="PF08349">
    <property type="entry name" value="DUF1722"/>
    <property type="match status" value="1"/>
</dbReference>
<sequence>MNLLPQPHVLVSKCLGFASCRYNGLIIHSDFVEQLKPLVSFITVCPEVEIGLGVPREPIRIVFADGKSKLVQLASGRDVTSEMNAFSMHFLNSIKDIDGSILKGRSPSCGIKDVKIYPAAEKSASLKKDKGFFGGAVLEHFPDLPIEDEGRLLNAKIREHFLTRLFLVPQIKNLMAQHSMKELIAFHAQNKYLLMAYNQQEMRVLGRIVANLEKKSLDMILNEYQKHFLSAIAHAPRYTSHINVLMHAAGYFSKELNKEEKRFFNDYLKKYRENKITLSSILGILKSWIVRFNNEYLAQQSYFKPYPEELMELTDSGKGRDEI</sequence>
<dbReference type="PANTHER" id="PTHR30087">
    <property type="entry name" value="INNER MEMBRANE PROTEIN"/>
    <property type="match status" value="1"/>
</dbReference>
<dbReference type="STRING" id="1817863.A2Y62_11750"/>
<proteinExistence type="predicted"/>